<sequence>MMSILKALIKFFVIFLIASFLTRYLIGSGLVQKGLETSIGEALYTTLSDLFNVNGSEQAETLIISVLLIGSLGFVTILGCVASIITSRRYQGTLKK</sequence>
<feature type="transmembrane region" description="Helical" evidence="1">
    <location>
        <begin position="7"/>
        <end position="26"/>
    </location>
</feature>
<gene>
    <name evidence="2" type="ORF">BW686_20985</name>
</gene>
<evidence type="ECO:0000256" key="1">
    <source>
        <dbReference type="SAM" id="Phobius"/>
    </source>
</evidence>
<feature type="transmembrane region" description="Helical" evidence="1">
    <location>
        <begin position="62"/>
        <end position="86"/>
    </location>
</feature>
<dbReference type="RefSeq" id="WP_084919401.1">
    <property type="nucleotide sequence ID" value="NZ_MTSA01000018.1"/>
</dbReference>
<comment type="caution">
    <text evidence="2">The sequence shown here is derived from an EMBL/GenBank/DDBJ whole genome shotgun (WGS) entry which is preliminary data.</text>
</comment>
<name>A0A244ELN1_PSESX</name>
<protein>
    <submittedName>
        <fullName evidence="2">Uncharacterized protein</fullName>
    </submittedName>
</protein>
<reference evidence="2 3" key="1">
    <citation type="submission" date="2017-01" db="EMBL/GenBank/DDBJ databases">
        <authorList>
            <person name="Mah S.A."/>
            <person name="Swanson W.J."/>
            <person name="Moy G.W."/>
            <person name="Vacquier V.D."/>
        </authorList>
    </citation>
    <scope>NUCLEOTIDE SEQUENCE [LARGE SCALE GENOMIC DNA]</scope>
    <source>
        <strain evidence="2">PDD-32b-74</strain>
    </source>
</reference>
<dbReference type="EMBL" id="MTSA01000018">
    <property type="protein sequence ID" value="OUM05383.1"/>
    <property type="molecule type" value="Genomic_DNA"/>
</dbReference>
<evidence type="ECO:0000313" key="3">
    <source>
        <dbReference type="Proteomes" id="UP000195128"/>
    </source>
</evidence>
<proteinExistence type="predicted"/>
<keyword evidence="1" id="KW-0472">Membrane</keyword>
<keyword evidence="1" id="KW-1133">Transmembrane helix</keyword>
<accession>A0A244ELN1</accession>
<dbReference type="Proteomes" id="UP000195128">
    <property type="component" value="Unassembled WGS sequence"/>
</dbReference>
<keyword evidence="1" id="KW-0812">Transmembrane</keyword>
<dbReference type="AlphaFoldDB" id="A0A244ELN1"/>
<evidence type="ECO:0000313" key="2">
    <source>
        <dbReference type="EMBL" id="OUM05383.1"/>
    </source>
</evidence>
<organism evidence="2 3">
    <name type="scientific">Pseudomonas syringae</name>
    <dbReference type="NCBI Taxonomy" id="317"/>
    <lineage>
        <taxon>Bacteria</taxon>
        <taxon>Pseudomonadati</taxon>
        <taxon>Pseudomonadota</taxon>
        <taxon>Gammaproteobacteria</taxon>
        <taxon>Pseudomonadales</taxon>
        <taxon>Pseudomonadaceae</taxon>
        <taxon>Pseudomonas</taxon>
    </lineage>
</organism>